<protein>
    <recommendedName>
        <fullName evidence="2">Reverse transcriptase zinc-binding domain-containing protein</fullName>
    </recommendedName>
</protein>
<proteinExistence type="predicted"/>
<keyword evidence="4" id="KW-1185">Reference proteome</keyword>
<gene>
    <name evidence="3" type="ORF">QYE76_066489</name>
</gene>
<evidence type="ECO:0000259" key="2">
    <source>
        <dbReference type="Pfam" id="PF13966"/>
    </source>
</evidence>
<keyword evidence="1" id="KW-1133">Transmembrane helix</keyword>
<dbReference type="EMBL" id="JAUUTY010000004">
    <property type="protein sequence ID" value="KAK1648684.1"/>
    <property type="molecule type" value="Genomic_DNA"/>
</dbReference>
<dbReference type="Pfam" id="PF13966">
    <property type="entry name" value="zf-RVT"/>
    <property type="match status" value="1"/>
</dbReference>
<evidence type="ECO:0000256" key="1">
    <source>
        <dbReference type="SAM" id="Phobius"/>
    </source>
</evidence>
<keyword evidence="1" id="KW-0812">Transmembrane</keyword>
<name>A0AAD8SBG2_LOLMU</name>
<organism evidence="3 4">
    <name type="scientific">Lolium multiflorum</name>
    <name type="common">Italian ryegrass</name>
    <name type="synonym">Lolium perenne subsp. multiflorum</name>
    <dbReference type="NCBI Taxonomy" id="4521"/>
    <lineage>
        <taxon>Eukaryota</taxon>
        <taxon>Viridiplantae</taxon>
        <taxon>Streptophyta</taxon>
        <taxon>Embryophyta</taxon>
        <taxon>Tracheophyta</taxon>
        <taxon>Spermatophyta</taxon>
        <taxon>Magnoliopsida</taxon>
        <taxon>Liliopsida</taxon>
        <taxon>Poales</taxon>
        <taxon>Poaceae</taxon>
        <taxon>BOP clade</taxon>
        <taxon>Pooideae</taxon>
        <taxon>Poodae</taxon>
        <taxon>Poeae</taxon>
        <taxon>Poeae Chloroplast Group 2 (Poeae type)</taxon>
        <taxon>Loliodinae</taxon>
        <taxon>Loliinae</taxon>
        <taxon>Lolium</taxon>
    </lineage>
</organism>
<evidence type="ECO:0000313" key="3">
    <source>
        <dbReference type="EMBL" id="KAK1648684.1"/>
    </source>
</evidence>
<reference evidence="3" key="1">
    <citation type="submission" date="2023-07" db="EMBL/GenBank/DDBJ databases">
        <title>A chromosome-level genome assembly of Lolium multiflorum.</title>
        <authorList>
            <person name="Chen Y."/>
            <person name="Copetti D."/>
            <person name="Kolliker R."/>
            <person name="Studer B."/>
        </authorList>
    </citation>
    <scope>NUCLEOTIDE SEQUENCE</scope>
    <source>
        <strain evidence="3">02402/16</strain>
        <tissue evidence="3">Leaf</tissue>
    </source>
</reference>
<sequence>MFSAKSVYYGLTQGASVSHFRDVWRARVPPKIKVFLWQLIWGKLPSSEQVAKRHGPSNGRCSLCGEMEDCNHIFFTCHMAGFMWAGVRELLHCEWNPGGIGDFIALAQGISGPLRSLVWFTFAAMAWSLWNIRNKLTIEGKLINNPTDAFYHMMLHMQSWRVLVRRRVRALLDEALEARESECASARDKPLNHLAGGRPSVVLLVGGLALAFFVAVHSPCSRIRDQDGRGRRRGPLRALELTPSTAYSAPGRVVELTLLEKLHVVKPTTSVDESALFASML</sequence>
<feature type="transmembrane region" description="Helical" evidence="1">
    <location>
        <begin position="201"/>
        <end position="223"/>
    </location>
</feature>
<evidence type="ECO:0000313" key="4">
    <source>
        <dbReference type="Proteomes" id="UP001231189"/>
    </source>
</evidence>
<keyword evidence="1" id="KW-0472">Membrane</keyword>
<comment type="caution">
    <text evidence="3">The sequence shown here is derived from an EMBL/GenBank/DDBJ whole genome shotgun (WGS) entry which is preliminary data.</text>
</comment>
<accession>A0AAD8SBG2</accession>
<dbReference type="InterPro" id="IPR026960">
    <property type="entry name" value="RVT-Znf"/>
</dbReference>
<feature type="domain" description="Reverse transcriptase zinc-binding" evidence="2">
    <location>
        <begin position="2"/>
        <end position="84"/>
    </location>
</feature>
<dbReference type="AlphaFoldDB" id="A0AAD8SBG2"/>
<dbReference type="Proteomes" id="UP001231189">
    <property type="component" value="Unassembled WGS sequence"/>
</dbReference>